<proteinExistence type="predicted"/>
<dbReference type="Proteomes" id="UP000612746">
    <property type="component" value="Unassembled WGS sequence"/>
</dbReference>
<gene>
    <name evidence="3" type="ORF">INT44_002712</name>
</gene>
<evidence type="ECO:0000259" key="2">
    <source>
        <dbReference type="PROSITE" id="PS50271"/>
    </source>
</evidence>
<dbReference type="InterPro" id="IPR001607">
    <property type="entry name" value="Znf_UBP"/>
</dbReference>
<dbReference type="SUPFAM" id="SSF57850">
    <property type="entry name" value="RING/U-box"/>
    <property type="match status" value="1"/>
</dbReference>
<keyword evidence="1" id="KW-0479">Metal-binding</keyword>
<dbReference type="GO" id="GO:0008270">
    <property type="term" value="F:zinc ion binding"/>
    <property type="evidence" value="ECO:0007669"/>
    <property type="project" value="UniProtKB-KW"/>
</dbReference>
<dbReference type="EMBL" id="JAEPRA010000004">
    <property type="protein sequence ID" value="KAG2186490.1"/>
    <property type="molecule type" value="Genomic_DNA"/>
</dbReference>
<evidence type="ECO:0000313" key="3">
    <source>
        <dbReference type="EMBL" id="KAG2186490.1"/>
    </source>
</evidence>
<dbReference type="InterPro" id="IPR013083">
    <property type="entry name" value="Znf_RING/FYVE/PHD"/>
</dbReference>
<dbReference type="AlphaFoldDB" id="A0A8H7Q6K4"/>
<evidence type="ECO:0000256" key="1">
    <source>
        <dbReference type="PROSITE-ProRule" id="PRU00502"/>
    </source>
</evidence>
<evidence type="ECO:0000313" key="4">
    <source>
        <dbReference type="Proteomes" id="UP000612746"/>
    </source>
</evidence>
<protein>
    <recommendedName>
        <fullName evidence="2">UBP-type domain-containing protein</fullName>
    </recommendedName>
</protein>
<dbReference type="Gene3D" id="3.30.40.10">
    <property type="entry name" value="Zinc/RING finger domain, C3HC4 (zinc finger)"/>
    <property type="match status" value="1"/>
</dbReference>
<sequence length="141" mass="15474">MNGESSSSNAASSTAPDSSHLLNVDLQDEMVGFAVTPKTDCEHLPHTRLVTDLDDNVVREALCTHCGKPETWLCLTCGGVYCSRLNWTARYQNNCAKMHATEADHAIALSLSDLSVWCYQCDEYITSPVSYCRSLRDGPLA</sequence>
<keyword evidence="1" id="KW-0863">Zinc-finger</keyword>
<organism evidence="3 4">
    <name type="scientific">Umbelopsis vinacea</name>
    <dbReference type="NCBI Taxonomy" id="44442"/>
    <lineage>
        <taxon>Eukaryota</taxon>
        <taxon>Fungi</taxon>
        <taxon>Fungi incertae sedis</taxon>
        <taxon>Mucoromycota</taxon>
        <taxon>Mucoromycotina</taxon>
        <taxon>Umbelopsidomycetes</taxon>
        <taxon>Umbelopsidales</taxon>
        <taxon>Umbelopsidaceae</taxon>
        <taxon>Umbelopsis</taxon>
    </lineage>
</organism>
<keyword evidence="4" id="KW-1185">Reference proteome</keyword>
<dbReference type="PANTHER" id="PTHR47665">
    <property type="entry name" value="HISTONE DEACETYLASE-LIKE PROTEIN"/>
    <property type="match status" value="1"/>
</dbReference>
<accession>A0A8H7Q6K4</accession>
<reference evidence="3" key="1">
    <citation type="submission" date="2020-12" db="EMBL/GenBank/DDBJ databases">
        <title>Metabolic potential, ecology and presence of endohyphal bacteria is reflected in genomic diversity of Mucoromycotina.</title>
        <authorList>
            <person name="Muszewska A."/>
            <person name="Okrasinska A."/>
            <person name="Steczkiewicz K."/>
            <person name="Drgas O."/>
            <person name="Orlowska M."/>
            <person name="Perlinska-Lenart U."/>
            <person name="Aleksandrzak-Piekarczyk T."/>
            <person name="Szatraj K."/>
            <person name="Zielenkiewicz U."/>
            <person name="Pilsyk S."/>
            <person name="Malc E."/>
            <person name="Mieczkowski P."/>
            <person name="Kruszewska J.S."/>
            <person name="Biernat P."/>
            <person name="Pawlowska J."/>
        </authorList>
    </citation>
    <scope>NUCLEOTIDE SEQUENCE</scope>
    <source>
        <strain evidence="3">WA0000051536</strain>
    </source>
</reference>
<dbReference type="PROSITE" id="PS50271">
    <property type="entry name" value="ZF_UBP"/>
    <property type="match status" value="1"/>
</dbReference>
<comment type="caution">
    <text evidence="3">The sequence shown here is derived from an EMBL/GenBank/DDBJ whole genome shotgun (WGS) entry which is preliminary data.</text>
</comment>
<name>A0A8H7Q6K4_9FUNG</name>
<dbReference type="Pfam" id="PF02148">
    <property type="entry name" value="zf-UBP"/>
    <property type="match status" value="1"/>
</dbReference>
<keyword evidence="1" id="KW-0862">Zinc</keyword>
<dbReference type="OrthoDB" id="424012at2759"/>
<dbReference type="PANTHER" id="PTHR47665:SF1">
    <property type="entry name" value="HISTONE DEACETYLASE-LIKE PROTEIN"/>
    <property type="match status" value="1"/>
</dbReference>
<dbReference type="SMART" id="SM00290">
    <property type="entry name" value="ZnF_UBP"/>
    <property type="match status" value="1"/>
</dbReference>
<feature type="domain" description="UBP-type" evidence="2">
    <location>
        <begin position="39"/>
        <end position="141"/>
    </location>
</feature>